<evidence type="ECO:0000313" key="1">
    <source>
        <dbReference type="EMBL" id="KAJ0053453.1"/>
    </source>
</evidence>
<proteinExistence type="predicted"/>
<reference evidence="2" key="1">
    <citation type="journal article" date="2023" name="G3 (Bethesda)">
        <title>Genome assembly and association tests identify interacting loci associated with vigor, precocity, and sex in interspecific pistachio rootstocks.</title>
        <authorList>
            <person name="Palmer W."/>
            <person name="Jacygrad E."/>
            <person name="Sagayaradj S."/>
            <person name="Cavanaugh K."/>
            <person name="Han R."/>
            <person name="Bertier L."/>
            <person name="Beede B."/>
            <person name="Kafkas S."/>
            <person name="Golino D."/>
            <person name="Preece J."/>
            <person name="Michelmore R."/>
        </authorList>
    </citation>
    <scope>NUCLEOTIDE SEQUENCE [LARGE SCALE GENOMIC DNA]</scope>
</reference>
<keyword evidence="2" id="KW-1185">Reference proteome</keyword>
<dbReference type="EMBL" id="CM047736">
    <property type="protein sequence ID" value="KAJ0053453.1"/>
    <property type="molecule type" value="Genomic_DNA"/>
</dbReference>
<comment type="caution">
    <text evidence="1">The sequence shown here is derived from an EMBL/GenBank/DDBJ whole genome shotgun (WGS) entry which is preliminary data.</text>
</comment>
<name>A0ACC0ZKX9_9ROSI</name>
<protein>
    <submittedName>
        <fullName evidence="1">Uncharacterized protein</fullName>
    </submittedName>
</protein>
<dbReference type="Proteomes" id="UP001163603">
    <property type="component" value="Chromosome 1"/>
</dbReference>
<evidence type="ECO:0000313" key="2">
    <source>
        <dbReference type="Proteomes" id="UP001163603"/>
    </source>
</evidence>
<accession>A0ACC0ZKX9</accession>
<sequence>MRAAIAGLEGTPYCHGLFFFDILIPSRYPAQPPELLFYSYNFDFNPHLNSSGKRLSLDLLWNSRKERIYSDESKSNMQRKSDKSNKAVFMLNCEAMLHTLQIPPRHFEDLVHGHFRKRTHPILLIYKKQINASNDKVMNQLFLRLFKAFEWNGTYCRHHYNTAIKEEECSGPSEEKVKNTSFINNLKKFLELS</sequence>
<organism evidence="1 2">
    <name type="scientific">Pistacia integerrima</name>
    <dbReference type="NCBI Taxonomy" id="434235"/>
    <lineage>
        <taxon>Eukaryota</taxon>
        <taxon>Viridiplantae</taxon>
        <taxon>Streptophyta</taxon>
        <taxon>Embryophyta</taxon>
        <taxon>Tracheophyta</taxon>
        <taxon>Spermatophyta</taxon>
        <taxon>Magnoliopsida</taxon>
        <taxon>eudicotyledons</taxon>
        <taxon>Gunneridae</taxon>
        <taxon>Pentapetalae</taxon>
        <taxon>rosids</taxon>
        <taxon>malvids</taxon>
        <taxon>Sapindales</taxon>
        <taxon>Anacardiaceae</taxon>
        <taxon>Pistacia</taxon>
    </lineage>
</organism>
<gene>
    <name evidence="1" type="ORF">Pint_00839</name>
</gene>